<dbReference type="AlphaFoldDB" id="U3AX27"/>
<name>U3AX27_9VIBR</name>
<dbReference type="NCBIfam" id="TIGR01907">
    <property type="entry name" value="casE_Cse3"/>
    <property type="match status" value="1"/>
</dbReference>
<dbReference type="Pfam" id="PF08798">
    <property type="entry name" value="CRISPR_assoc"/>
    <property type="match status" value="1"/>
</dbReference>
<dbReference type="SMART" id="SM01101">
    <property type="entry name" value="CRISPR_assoc"/>
    <property type="match status" value="1"/>
</dbReference>
<evidence type="ECO:0000313" key="1">
    <source>
        <dbReference type="EMBL" id="GAD77772.1"/>
    </source>
</evidence>
<comment type="caution">
    <text evidence="1">The sequence shown here is derived from an EMBL/GenBank/DDBJ whole genome shotgun (WGS) entry which is preliminary data.</text>
</comment>
<dbReference type="InterPro" id="IPR010179">
    <property type="entry name" value="CRISPR-assoc_prot_Cse3"/>
</dbReference>
<gene>
    <name evidence="1" type="ORF">VAZ01S_090_00090</name>
</gene>
<organism evidence="1 2">
    <name type="scientific">Vibrio azureus NBRC 104587</name>
    <dbReference type="NCBI Taxonomy" id="1219077"/>
    <lineage>
        <taxon>Bacteria</taxon>
        <taxon>Pseudomonadati</taxon>
        <taxon>Pseudomonadota</taxon>
        <taxon>Gammaproteobacteria</taxon>
        <taxon>Vibrionales</taxon>
        <taxon>Vibrionaceae</taxon>
        <taxon>Vibrio</taxon>
    </lineage>
</organism>
<dbReference type="EMBL" id="BATL01000090">
    <property type="protein sequence ID" value="GAD77772.1"/>
    <property type="molecule type" value="Genomic_DNA"/>
</dbReference>
<dbReference type="CDD" id="cd09727">
    <property type="entry name" value="Cas6_I-E"/>
    <property type="match status" value="1"/>
</dbReference>
<protein>
    <submittedName>
        <fullName evidence="1">Putative CRISPR-associated protein</fullName>
    </submittedName>
</protein>
<sequence>MTLFASVLRLDRAASKALNIKDTYSLHRVVYSLFEDVRNEQEKQASKSSGIQWVDKGGDATCRQILMLSNRAPMEQVNNQHGEVVTKCLPEGFLNHRTYRFEVVLNPVRRDRQTKKNVPIKGRKEIVQWFISRGQESWGFSVNADQLQVEQVRVLQFEAKHRVTLQQAKLSGYLTVTDSEAFAHSVANGIGRGRSFGCGLLQIVPVIESPLF</sequence>
<accession>U3AX27</accession>
<evidence type="ECO:0000313" key="2">
    <source>
        <dbReference type="Proteomes" id="UP000016567"/>
    </source>
</evidence>
<dbReference type="Proteomes" id="UP000016567">
    <property type="component" value="Unassembled WGS sequence"/>
</dbReference>
<dbReference type="STRING" id="1219077.VAZ01S_090_00090"/>
<keyword evidence="2" id="KW-1185">Reference proteome</keyword>
<reference evidence="1 2" key="1">
    <citation type="submission" date="2013-09" db="EMBL/GenBank/DDBJ databases">
        <title>Whole genome shotgun sequence of Vibrio azureus NBRC 104587.</title>
        <authorList>
            <person name="Isaki S."/>
            <person name="Hosoyama A."/>
            <person name="Numata M."/>
            <person name="Hashimoto M."/>
            <person name="Hosoyama Y."/>
            <person name="Tsuchikane K."/>
            <person name="Noguchi M."/>
            <person name="Hirakata S."/>
            <person name="Ichikawa N."/>
            <person name="Ohji S."/>
            <person name="Yamazoe A."/>
            <person name="Fujita N."/>
        </authorList>
    </citation>
    <scope>NUCLEOTIDE SEQUENCE [LARGE SCALE GENOMIC DNA]</scope>
    <source>
        <strain evidence="1 2">NBRC 104587</strain>
    </source>
</reference>
<dbReference type="eggNOG" id="ENOG502ZKAX">
    <property type="taxonomic scope" value="Bacteria"/>
</dbReference>
<proteinExistence type="predicted"/>
<dbReference type="SUPFAM" id="SSF117987">
    <property type="entry name" value="CRISPR-associated protein"/>
    <property type="match status" value="1"/>
</dbReference>
<dbReference type="RefSeq" id="WP_021711508.1">
    <property type="nucleotide sequence ID" value="NZ_BAOB01000138.1"/>
</dbReference>
<dbReference type="Gene3D" id="3.30.70.1210">
    <property type="entry name" value="Crispr-associated protein, domain 2"/>
    <property type="match status" value="1"/>
</dbReference>